<evidence type="ECO:0000313" key="2">
    <source>
        <dbReference type="Proteomes" id="UP000837857"/>
    </source>
</evidence>
<sequence>MRFVGEFCGVENADRVLDAVVFEFDTVARGERTDTLSGRQAASHWHWLCGTIVSGSHRVRNPPLREERACAASKRPRGEGP</sequence>
<feature type="non-terminal residue" evidence="1">
    <location>
        <position position="81"/>
    </location>
</feature>
<dbReference type="EMBL" id="OW152824">
    <property type="protein sequence ID" value="CAH2040900.1"/>
    <property type="molecule type" value="Genomic_DNA"/>
</dbReference>
<dbReference type="Proteomes" id="UP000837857">
    <property type="component" value="Chromosome 12"/>
</dbReference>
<accession>A0ABN8HY05</accession>
<proteinExistence type="predicted"/>
<protein>
    <submittedName>
        <fullName evidence="1">Uncharacterized protein</fullName>
    </submittedName>
</protein>
<keyword evidence="2" id="KW-1185">Reference proteome</keyword>
<evidence type="ECO:0000313" key="1">
    <source>
        <dbReference type="EMBL" id="CAH2040900.1"/>
    </source>
</evidence>
<gene>
    <name evidence="1" type="ORF">IPOD504_LOCUS2886</name>
</gene>
<organism evidence="1 2">
    <name type="scientific">Iphiclides podalirius</name>
    <name type="common">scarce swallowtail</name>
    <dbReference type="NCBI Taxonomy" id="110791"/>
    <lineage>
        <taxon>Eukaryota</taxon>
        <taxon>Metazoa</taxon>
        <taxon>Ecdysozoa</taxon>
        <taxon>Arthropoda</taxon>
        <taxon>Hexapoda</taxon>
        <taxon>Insecta</taxon>
        <taxon>Pterygota</taxon>
        <taxon>Neoptera</taxon>
        <taxon>Endopterygota</taxon>
        <taxon>Lepidoptera</taxon>
        <taxon>Glossata</taxon>
        <taxon>Ditrysia</taxon>
        <taxon>Papilionoidea</taxon>
        <taxon>Papilionidae</taxon>
        <taxon>Papilioninae</taxon>
        <taxon>Iphiclides</taxon>
    </lineage>
</organism>
<name>A0ABN8HY05_9NEOP</name>
<reference evidence="1" key="1">
    <citation type="submission" date="2022-03" db="EMBL/GenBank/DDBJ databases">
        <authorList>
            <person name="Martin H S."/>
        </authorList>
    </citation>
    <scope>NUCLEOTIDE SEQUENCE</scope>
</reference>